<proteinExistence type="predicted"/>
<feature type="region of interest" description="Disordered" evidence="1">
    <location>
        <begin position="187"/>
        <end position="217"/>
    </location>
</feature>
<protein>
    <submittedName>
        <fullName evidence="2">Uncharacterized protein</fullName>
    </submittedName>
</protein>
<feature type="compositionally biased region" description="Low complexity" evidence="1">
    <location>
        <begin position="188"/>
        <end position="205"/>
    </location>
</feature>
<dbReference type="OrthoDB" id="10680329at2759"/>
<reference evidence="2 3" key="1">
    <citation type="journal article" date="2014" name="Nature">
        <title>The genome of the recently domesticated crop plant sugar beet (Beta vulgaris).</title>
        <authorList>
            <person name="Dohm J.C."/>
            <person name="Minoche A.E."/>
            <person name="Holtgrawe D."/>
            <person name="Capella-Gutierrez S."/>
            <person name="Zakrzewski F."/>
            <person name="Tafer H."/>
            <person name="Rupp O."/>
            <person name="Sorensen T.R."/>
            <person name="Stracke R."/>
            <person name="Reinhardt R."/>
            <person name="Goesmann A."/>
            <person name="Kraft T."/>
            <person name="Schulz B."/>
            <person name="Stadler P.F."/>
            <person name="Schmidt T."/>
            <person name="Gabaldon T."/>
            <person name="Lehrach H."/>
            <person name="Weisshaar B."/>
            <person name="Himmelbauer H."/>
        </authorList>
    </citation>
    <scope>NUCLEOTIDE SEQUENCE [LARGE SCALE GENOMIC DNA]</scope>
    <source>
        <tissue evidence="2">Taproot</tissue>
    </source>
</reference>
<feature type="non-terminal residue" evidence="2">
    <location>
        <position position="217"/>
    </location>
</feature>
<name>A0A0J8B1A6_BETVV</name>
<evidence type="ECO:0000256" key="1">
    <source>
        <dbReference type="SAM" id="MobiDB-lite"/>
    </source>
</evidence>
<dbReference type="Proteomes" id="UP000035740">
    <property type="component" value="Unassembled WGS sequence"/>
</dbReference>
<accession>A0A0J8B1A6</accession>
<keyword evidence="3" id="KW-1185">Reference proteome</keyword>
<gene>
    <name evidence="2" type="ORF">BVRB_029120</name>
</gene>
<evidence type="ECO:0000313" key="2">
    <source>
        <dbReference type="EMBL" id="KMS93672.1"/>
    </source>
</evidence>
<sequence>PTLEARRLKEKSEWLKRNQAAIGPDAGLPPPGSQYMLAYGQHPFAQQPFAAQHAYQMSVMPPAGQGQHYMPAYAAPPFYQQGQQGPSQQIAGQYMPAGAFASQFVPEMGMYNSAQAFAPHSQPQQMMNAGQGMSISHLHHLQQQQQRSKGVMGTMPSGGAGPAVPDQLHLQAQNVYQQQMALAQARYSQSMHAAQLSQQAQAARQGNENVRQAPLHS</sequence>
<dbReference type="EMBL" id="KQ100146">
    <property type="protein sequence ID" value="KMS93672.1"/>
    <property type="molecule type" value="Genomic_DNA"/>
</dbReference>
<feature type="non-terminal residue" evidence="2">
    <location>
        <position position="1"/>
    </location>
</feature>
<evidence type="ECO:0000313" key="3">
    <source>
        <dbReference type="Proteomes" id="UP000035740"/>
    </source>
</evidence>
<organism evidence="2 3">
    <name type="scientific">Beta vulgaris subsp. vulgaris</name>
    <name type="common">Beet</name>
    <dbReference type="NCBI Taxonomy" id="3555"/>
    <lineage>
        <taxon>Eukaryota</taxon>
        <taxon>Viridiplantae</taxon>
        <taxon>Streptophyta</taxon>
        <taxon>Embryophyta</taxon>
        <taxon>Tracheophyta</taxon>
        <taxon>Spermatophyta</taxon>
        <taxon>Magnoliopsida</taxon>
        <taxon>eudicotyledons</taxon>
        <taxon>Gunneridae</taxon>
        <taxon>Pentapetalae</taxon>
        <taxon>Caryophyllales</taxon>
        <taxon>Chenopodiaceae</taxon>
        <taxon>Betoideae</taxon>
        <taxon>Beta</taxon>
    </lineage>
</organism>
<dbReference type="AlphaFoldDB" id="A0A0J8B1A6"/>